<name>A0A2I2G4U3_9EURO</name>
<dbReference type="EMBL" id="MSFO01000005">
    <property type="protein sequence ID" value="PLB47899.1"/>
    <property type="molecule type" value="Genomic_DNA"/>
</dbReference>
<organism evidence="1 2">
    <name type="scientific">Aspergillus steynii IBT 23096</name>
    <dbReference type="NCBI Taxonomy" id="1392250"/>
    <lineage>
        <taxon>Eukaryota</taxon>
        <taxon>Fungi</taxon>
        <taxon>Dikarya</taxon>
        <taxon>Ascomycota</taxon>
        <taxon>Pezizomycotina</taxon>
        <taxon>Eurotiomycetes</taxon>
        <taxon>Eurotiomycetidae</taxon>
        <taxon>Eurotiales</taxon>
        <taxon>Aspergillaceae</taxon>
        <taxon>Aspergillus</taxon>
        <taxon>Aspergillus subgen. Circumdati</taxon>
    </lineage>
</organism>
<dbReference type="Proteomes" id="UP000234275">
    <property type="component" value="Unassembled WGS sequence"/>
</dbReference>
<evidence type="ECO:0000313" key="2">
    <source>
        <dbReference type="Proteomes" id="UP000234275"/>
    </source>
</evidence>
<dbReference type="AlphaFoldDB" id="A0A2I2G4U3"/>
<accession>A0A2I2G4U3</accession>
<sequence length="183" mass="20849">MIDAIRHTGDCLLPFHKPVPFAGLEFYCSRVSNHRPMAGRSAGRDHLDALRRTICLSPALPRGIVVGCWGKQRTDKHGQHHRETDKSYIIRRLNPTTEKGRSFLGVVITSFHHHHRPRCYHPQPPLSGTTLTLLCPRRRFLESFTLFIRPHHAYDRAVHGVSDDKEQALDHHMVGTRASCSLS</sequence>
<dbReference type="VEuPathDB" id="FungiDB:P170DRAFT_199598"/>
<keyword evidence="2" id="KW-1185">Reference proteome</keyword>
<gene>
    <name evidence="1" type="ORF">P170DRAFT_199598</name>
</gene>
<reference evidence="1 2" key="1">
    <citation type="submission" date="2016-12" db="EMBL/GenBank/DDBJ databases">
        <title>The genomes of Aspergillus section Nigri reveals drivers in fungal speciation.</title>
        <authorList>
            <consortium name="DOE Joint Genome Institute"/>
            <person name="Vesth T.C."/>
            <person name="Nybo J."/>
            <person name="Theobald S."/>
            <person name="Brandl J."/>
            <person name="Frisvad J.C."/>
            <person name="Nielsen K.F."/>
            <person name="Lyhne E.K."/>
            <person name="Kogle M.E."/>
            <person name="Kuo A."/>
            <person name="Riley R."/>
            <person name="Clum A."/>
            <person name="Nolan M."/>
            <person name="Lipzen A."/>
            <person name="Salamov A."/>
            <person name="Henrissat B."/>
            <person name="Wiebenga A."/>
            <person name="De Vries R.P."/>
            <person name="Grigoriev I.V."/>
            <person name="Mortensen U.H."/>
            <person name="Andersen M.R."/>
            <person name="Baker S.E."/>
        </authorList>
    </citation>
    <scope>NUCLEOTIDE SEQUENCE [LARGE SCALE GENOMIC DNA]</scope>
    <source>
        <strain evidence="1 2">IBT 23096</strain>
    </source>
</reference>
<dbReference type="GeneID" id="36550452"/>
<evidence type="ECO:0000313" key="1">
    <source>
        <dbReference type="EMBL" id="PLB47899.1"/>
    </source>
</evidence>
<comment type="caution">
    <text evidence="1">The sequence shown here is derived from an EMBL/GenBank/DDBJ whole genome shotgun (WGS) entry which is preliminary data.</text>
</comment>
<proteinExistence type="predicted"/>
<protein>
    <submittedName>
        <fullName evidence="1">Uncharacterized protein</fullName>
    </submittedName>
</protein>
<dbReference type="RefSeq" id="XP_024703201.1">
    <property type="nucleotide sequence ID" value="XM_024842754.1"/>
</dbReference>